<proteinExistence type="predicted"/>
<dbReference type="Proteomes" id="UP000887159">
    <property type="component" value="Unassembled WGS sequence"/>
</dbReference>
<evidence type="ECO:0000313" key="2">
    <source>
        <dbReference type="Proteomes" id="UP000887159"/>
    </source>
</evidence>
<comment type="caution">
    <text evidence="1">The sequence shown here is derived from an EMBL/GenBank/DDBJ whole genome shotgun (WGS) entry which is preliminary data.</text>
</comment>
<dbReference type="EMBL" id="BMAU01021354">
    <property type="protein sequence ID" value="GFY19910.1"/>
    <property type="molecule type" value="Genomic_DNA"/>
</dbReference>
<name>A0A8X6VSK0_TRICX</name>
<sequence>MPEQMSRRGGQSDAKPSVAVRNWAVEIPSSAPPIINKVRAGTVWTTGQVGSNSVSGPLCAVGSWLFPSDHWRPLCVRLAGLGLEMGMAGNWSTHTQPNGFDWLQN</sequence>
<evidence type="ECO:0000313" key="1">
    <source>
        <dbReference type="EMBL" id="GFY19910.1"/>
    </source>
</evidence>
<protein>
    <submittedName>
        <fullName evidence="1">Uncharacterized protein</fullName>
    </submittedName>
</protein>
<gene>
    <name evidence="1" type="ORF">TNCV_2146031</name>
</gene>
<organism evidence="1 2">
    <name type="scientific">Trichonephila clavipes</name>
    <name type="common">Golden silk orbweaver</name>
    <name type="synonym">Nephila clavipes</name>
    <dbReference type="NCBI Taxonomy" id="2585209"/>
    <lineage>
        <taxon>Eukaryota</taxon>
        <taxon>Metazoa</taxon>
        <taxon>Ecdysozoa</taxon>
        <taxon>Arthropoda</taxon>
        <taxon>Chelicerata</taxon>
        <taxon>Arachnida</taxon>
        <taxon>Araneae</taxon>
        <taxon>Araneomorphae</taxon>
        <taxon>Entelegynae</taxon>
        <taxon>Araneoidea</taxon>
        <taxon>Nephilidae</taxon>
        <taxon>Trichonephila</taxon>
    </lineage>
</organism>
<accession>A0A8X6VSK0</accession>
<dbReference type="AlphaFoldDB" id="A0A8X6VSK0"/>
<keyword evidence="2" id="KW-1185">Reference proteome</keyword>
<reference evidence="1" key="1">
    <citation type="submission" date="2020-08" db="EMBL/GenBank/DDBJ databases">
        <title>Multicomponent nature underlies the extraordinary mechanical properties of spider dragline silk.</title>
        <authorList>
            <person name="Kono N."/>
            <person name="Nakamura H."/>
            <person name="Mori M."/>
            <person name="Yoshida Y."/>
            <person name="Ohtoshi R."/>
            <person name="Malay A.D."/>
            <person name="Moran D.A.P."/>
            <person name="Tomita M."/>
            <person name="Numata K."/>
            <person name="Arakawa K."/>
        </authorList>
    </citation>
    <scope>NUCLEOTIDE SEQUENCE</scope>
</reference>